<feature type="chain" id="PRO_5040760439" description="Carboxypeptidase regulatory-like domain-containing protein" evidence="1">
    <location>
        <begin position="23"/>
        <end position="241"/>
    </location>
</feature>
<protein>
    <recommendedName>
        <fullName evidence="4">Carboxypeptidase regulatory-like domain-containing protein</fullName>
    </recommendedName>
</protein>
<feature type="signal peptide" evidence="1">
    <location>
        <begin position="1"/>
        <end position="22"/>
    </location>
</feature>
<dbReference type="PROSITE" id="PS51257">
    <property type="entry name" value="PROKAR_LIPOPROTEIN"/>
    <property type="match status" value="1"/>
</dbReference>
<dbReference type="Proteomes" id="UP001139447">
    <property type="component" value="Unassembled WGS sequence"/>
</dbReference>
<accession>A0A9X1VVV9</accession>
<name>A0A9X1VVV9_9BURK</name>
<sequence length="241" mass="23275">MNRTGLKFAAAAAIAASLAACGGGSADLSRVVSVSGTAASGKALGGATVSMTCANGLGLSGKTGADGTFTIAPGTVVYPCAGTATMGATSYRGILFSGAVANFTPLTDLLVTSVLASSGLASIDAFVAKTRTDAAFATNVSQPATVATYRAAVVTVVRNQLIAAGNTPAQADATLSALNGTSFESVVFAANGTGLDKVLDMTGPVLQNSDGTVKTAVTNAAITEGKKIPAPGTGTTGASGT</sequence>
<gene>
    <name evidence="2" type="ORF">MMF98_14060</name>
</gene>
<evidence type="ECO:0000256" key="1">
    <source>
        <dbReference type="SAM" id="SignalP"/>
    </source>
</evidence>
<reference evidence="2" key="1">
    <citation type="submission" date="2022-03" db="EMBL/GenBank/DDBJ databases">
        <authorList>
            <person name="Woo C.Y."/>
        </authorList>
    </citation>
    <scope>NUCLEOTIDE SEQUENCE</scope>
    <source>
        <strain evidence="2">CYS-02</strain>
    </source>
</reference>
<evidence type="ECO:0008006" key="4">
    <source>
        <dbReference type="Google" id="ProtNLM"/>
    </source>
</evidence>
<proteinExistence type="predicted"/>
<comment type="caution">
    <text evidence="2">The sequence shown here is derived from an EMBL/GenBank/DDBJ whole genome shotgun (WGS) entry which is preliminary data.</text>
</comment>
<evidence type="ECO:0000313" key="3">
    <source>
        <dbReference type="Proteomes" id="UP001139447"/>
    </source>
</evidence>
<keyword evidence="1" id="KW-0732">Signal</keyword>
<evidence type="ECO:0000313" key="2">
    <source>
        <dbReference type="EMBL" id="MCJ0764337.1"/>
    </source>
</evidence>
<dbReference type="RefSeq" id="WP_243306949.1">
    <property type="nucleotide sequence ID" value="NZ_JALGBI010000001.1"/>
</dbReference>
<keyword evidence="3" id="KW-1185">Reference proteome</keyword>
<dbReference type="AlphaFoldDB" id="A0A9X1VVV9"/>
<dbReference type="EMBL" id="JALGBI010000001">
    <property type="protein sequence ID" value="MCJ0764337.1"/>
    <property type="molecule type" value="Genomic_DNA"/>
</dbReference>
<organism evidence="2 3">
    <name type="scientific">Variovorax terrae</name>
    <dbReference type="NCBI Taxonomy" id="2923278"/>
    <lineage>
        <taxon>Bacteria</taxon>
        <taxon>Pseudomonadati</taxon>
        <taxon>Pseudomonadota</taxon>
        <taxon>Betaproteobacteria</taxon>
        <taxon>Burkholderiales</taxon>
        <taxon>Comamonadaceae</taxon>
        <taxon>Variovorax</taxon>
    </lineage>
</organism>